<gene>
    <name evidence="2" type="ORF">SI8410_04005469</name>
</gene>
<dbReference type="GO" id="GO:0016747">
    <property type="term" value="F:acyltransferase activity, transferring groups other than amino-acyl groups"/>
    <property type="evidence" value="ECO:0007669"/>
    <property type="project" value="InterPro"/>
</dbReference>
<dbReference type="Gene3D" id="3.40.630.30">
    <property type="match status" value="1"/>
</dbReference>
<sequence>MGDPQVAQFASWDACATKASAADYLAATILPQPWYRAICLHERPVGFVAARPGTAIDRCRAELSYGVAEIYVAAAAVGMAVAALFAELPELERVEGLVAVENKASKRVLGKAGFVRGVLRRYRVVRGKLWDMVCDSLTHPDLP</sequence>
<keyword evidence="3" id="KW-1185">Reference proteome</keyword>
<dbReference type="PANTHER" id="PTHR46067:SF27">
    <property type="entry name" value="ACYL-COA N-ACYLTRANSFERASES (NAT) SUPERFAMILY PROTEIN"/>
    <property type="match status" value="1"/>
</dbReference>
<evidence type="ECO:0000259" key="1">
    <source>
        <dbReference type="Pfam" id="PF13302"/>
    </source>
</evidence>
<name>A0A7I8KCL6_SPIIN</name>
<accession>A0A7I8KCL6</accession>
<dbReference type="SUPFAM" id="SSF55729">
    <property type="entry name" value="Acyl-CoA N-acyltransferases (Nat)"/>
    <property type="match status" value="1"/>
</dbReference>
<evidence type="ECO:0000313" key="3">
    <source>
        <dbReference type="Proteomes" id="UP000663760"/>
    </source>
</evidence>
<dbReference type="InterPro" id="IPR000182">
    <property type="entry name" value="GNAT_dom"/>
</dbReference>
<dbReference type="OrthoDB" id="630895at2759"/>
<proteinExistence type="predicted"/>
<dbReference type="InterPro" id="IPR016181">
    <property type="entry name" value="Acyl_CoA_acyltransferase"/>
</dbReference>
<dbReference type="PANTHER" id="PTHR46067">
    <property type="entry name" value="ACYL-COA N-ACYLTRANSFERASES (NAT) SUPERFAMILY PROTEIN"/>
    <property type="match status" value="1"/>
</dbReference>
<reference evidence="2" key="1">
    <citation type="submission" date="2020-02" db="EMBL/GenBank/DDBJ databases">
        <authorList>
            <person name="Scholz U."/>
            <person name="Mascher M."/>
            <person name="Fiebig A."/>
        </authorList>
    </citation>
    <scope>NUCLEOTIDE SEQUENCE</scope>
</reference>
<dbReference type="EMBL" id="LR746267">
    <property type="protein sequence ID" value="CAA7394808.1"/>
    <property type="molecule type" value="Genomic_DNA"/>
</dbReference>
<dbReference type="AlphaFoldDB" id="A0A7I8KCL6"/>
<protein>
    <recommendedName>
        <fullName evidence="1">N-acetyltransferase domain-containing protein</fullName>
    </recommendedName>
</protein>
<dbReference type="Proteomes" id="UP000663760">
    <property type="component" value="Chromosome 4"/>
</dbReference>
<organism evidence="2 3">
    <name type="scientific">Spirodela intermedia</name>
    <name type="common">Intermediate duckweed</name>
    <dbReference type="NCBI Taxonomy" id="51605"/>
    <lineage>
        <taxon>Eukaryota</taxon>
        <taxon>Viridiplantae</taxon>
        <taxon>Streptophyta</taxon>
        <taxon>Embryophyta</taxon>
        <taxon>Tracheophyta</taxon>
        <taxon>Spermatophyta</taxon>
        <taxon>Magnoliopsida</taxon>
        <taxon>Liliopsida</taxon>
        <taxon>Araceae</taxon>
        <taxon>Lemnoideae</taxon>
        <taxon>Spirodela</taxon>
    </lineage>
</organism>
<feature type="domain" description="N-acetyltransferase" evidence="1">
    <location>
        <begin position="2"/>
        <end position="115"/>
    </location>
</feature>
<evidence type="ECO:0000313" key="2">
    <source>
        <dbReference type="EMBL" id="CAA7394808.1"/>
    </source>
</evidence>
<dbReference type="Pfam" id="PF13302">
    <property type="entry name" value="Acetyltransf_3"/>
    <property type="match status" value="1"/>
</dbReference>